<comment type="caution">
    <text evidence="1">The sequence shown here is derived from an EMBL/GenBank/DDBJ whole genome shotgun (WGS) entry which is preliminary data.</text>
</comment>
<dbReference type="EMBL" id="AKWO02000042">
    <property type="protein sequence ID" value="EMG00848.1"/>
    <property type="molecule type" value="Genomic_DNA"/>
</dbReference>
<accession>M3FG60</accession>
<evidence type="ECO:0000313" key="2">
    <source>
        <dbReference type="Proteomes" id="UP000011783"/>
    </source>
</evidence>
<protein>
    <submittedName>
        <fullName evidence="1">Uncharacterized protein</fullName>
    </submittedName>
</protein>
<name>M3FG60_LEPBO</name>
<dbReference type="AlphaFoldDB" id="M3FG60"/>
<dbReference type="BioCyc" id="LBOR1193007:G11KN-1256-MONOMER"/>
<proteinExistence type="predicted"/>
<gene>
    <name evidence="1" type="ORF">LEP1GSC123_0528</name>
</gene>
<organism evidence="1 2">
    <name type="scientific">Leptospira borgpetersenii str. 200701203</name>
    <dbReference type="NCBI Taxonomy" id="1193007"/>
    <lineage>
        <taxon>Bacteria</taxon>
        <taxon>Pseudomonadati</taxon>
        <taxon>Spirochaetota</taxon>
        <taxon>Spirochaetia</taxon>
        <taxon>Leptospirales</taxon>
        <taxon>Leptospiraceae</taxon>
        <taxon>Leptospira</taxon>
    </lineage>
</organism>
<evidence type="ECO:0000313" key="1">
    <source>
        <dbReference type="EMBL" id="EMG00848.1"/>
    </source>
</evidence>
<dbReference type="Proteomes" id="UP000011783">
    <property type="component" value="Unassembled WGS sequence"/>
</dbReference>
<sequence length="155" mass="17893">MIPVLLIGLGRIASLLEKDSFRNRPCTHAGTFFSPWGKKKFFLVGAIDPSEDRRNRFCKDWNIPKNLCFPDFKNWASSFYSSQSKIDPAIVSPNNRSEYDGKTRRRNFSGTQFVRQEGQDLADFKNVHSVDLRRKKKTTILAIRIRTQLIPLSVL</sequence>
<reference evidence="1 2" key="1">
    <citation type="submission" date="2013-01" db="EMBL/GenBank/DDBJ databases">
        <authorList>
            <person name="Harkins D.M."/>
            <person name="Durkin A.S."/>
            <person name="Brinkac L.M."/>
            <person name="Haft D.H."/>
            <person name="Selengut J.D."/>
            <person name="Sanka R."/>
            <person name="DePew J."/>
            <person name="Purushe J."/>
            <person name="Picardeau M."/>
            <person name="Werts C."/>
            <person name="Goarant C."/>
            <person name="Vinetz J.M."/>
            <person name="Sutton G.G."/>
            <person name="Nierman W.C."/>
            <person name="Fouts D.E."/>
        </authorList>
    </citation>
    <scope>NUCLEOTIDE SEQUENCE [LARGE SCALE GENOMIC DNA]</scope>
    <source>
        <strain evidence="1 2">200701203</strain>
    </source>
</reference>